<gene>
    <name evidence="1" type="ORF">HMP0721_0244</name>
</gene>
<reference evidence="1 2" key="1">
    <citation type="submission" date="2010-12" db="EMBL/GenBank/DDBJ databases">
        <authorList>
            <person name="Muzny D."/>
            <person name="Qin X."/>
            <person name="Deng J."/>
            <person name="Jiang H."/>
            <person name="Liu Y."/>
            <person name="Qu J."/>
            <person name="Song X.-Z."/>
            <person name="Zhang L."/>
            <person name="Thornton R."/>
            <person name="Coyle M."/>
            <person name="Francisco L."/>
            <person name="Jackson L."/>
            <person name="Javaid M."/>
            <person name="Korchina V."/>
            <person name="Kovar C."/>
            <person name="Mata R."/>
            <person name="Mathew T."/>
            <person name="Ngo R."/>
            <person name="Nguyen L."/>
            <person name="Nguyen N."/>
            <person name="Okwuonu G."/>
            <person name="Ongeri F."/>
            <person name="Pham C."/>
            <person name="Simmons D."/>
            <person name="Wilczek-Boney K."/>
            <person name="Hale W."/>
            <person name="Jakkamsetti A."/>
            <person name="Pham P."/>
            <person name="Ruth R."/>
            <person name="San Lucas F."/>
            <person name="Warren J."/>
            <person name="Zhang J."/>
            <person name="Zhao Z."/>
            <person name="Zhou C."/>
            <person name="Zhu D."/>
            <person name="Lee S."/>
            <person name="Bess C."/>
            <person name="Blankenburg K."/>
            <person name="Forbes L."/>
            <person name="Fu Q."/>
            <person name="Gubbala S."/>
            <person name="Hirani K."/>
            <person name="Jayaseelan J.C."/>
            <person name="Lara F."/>
            <person name="Munidasa M."/>
            <person name="Palculict T."/>
            <person name="Patil S."/>
            <person name="Pu L.-L."/>
            <person name="Saada N."/>
            <person name="Tang L."/>
            <person name="Weissenberger G."/>
            <person name="Zhu Y."/>
            <person name="Hemphill L."/>
            <person name="Shang Y."/>
            <person name="Youmans B."/>
            <person name="Ayvaz T."/>
            <person name="Ross M."/>
            <person name="Santibanez J."/>
            <person name="Aqrawi P."/>
            <person name="Gross S."/>
            <person name="Joshi V."/>
            <person name="Fowler G."/>
            <person name="Nazareth L."/>
            <person name="Reid J."/>
            <person name="Worley K."/>
            <person name="Petrosino J."/>
            <person name="Highlander S."/>
            <person name="Gibbs R."/>
        </authorList>
    </citation>
    <scope>NUCLEOTIDE SEQUENCE [LARGE SCALE GENOMIC DNA]</scope>
    <source>
        <strain evidence="1 2">ATCC 23263</strain>
    </source>
</reference>
<evidence type="ECO:0000313" key="2">
    <source>
        <dbReference type="Proteomes" id="UP000004754"/>
    </source>
</evidence>
<keyword evidence="2" id="KW-1185">Reference proteome</keyword>
<dbReference type="AlphaFoldDB" id="E6ME11"/>
<proteinExistence type="predicted"/>
<dbReference type="EMBL" id="AEQN01000005">
    <property type="protein sequence ID" value="EFV02770.1"/>
    <property type="molecule type" value="Genomic_DNA"/>
</dbReference>
<organism evidence="1 2">
    <name type="scientific">Pseudoramibacter alactolyticus ATCC 23263</name>
    <dbReference type="NCBI Taxonomy" id="887929"/>
    <lineage>
        <taxon>Bacteria</taxon>
        <taxon>Bacillati</taxon>
        <taxon>Bacillota</taxon>
        <taxon>Clostridia</taxon>
        <taxon>Eubacteriales</taxon>
        <taxon>Eubacteriaceae</taxon>
        <taxon>Pseudoramibacter</taxon>
    </lineage>
</organism>
<comment type="caution">
    <text evidence="1">The sequence shown here is derived from an EMBL/GenBank/DDBJ whole genome shotgun (WGS) entry which is preliminary data.</text>
</comment>
<dbReference type="HOGENOM" id="CLU_3204075_0_0_9"/>
<accession>E6ME11</accession>
<dbReference type="Proteomes" id="UP000004754">
    <property type="component" value="Unassembled WGS sequence"/>
</dbReference>
<sequence>MCHIFSLLKWVGNVRKNDTETIESTGYRESNNLTIIALALDSEYF</sequence>
<evidence type="ECO:0000313" key="1">
    <source>
        <dbReference type="EMBL" id="EFV02770.1"/>
    </source>
</evidence>
<protein>
    <submittedName>
        <fullName evidence="1">Uncharacterized protein</fullName>
    </submittedName>
</protein>
<dbReference type="STRING" id="887929.HMP0721_0244"/>
<name>E6ME11_9FIRM</name>